<evidence type="ECO:0000256" key="1">
    <source>
        <dbReference type="SAM" id="Phobius"/>
    </source>
</evidence>
<keyword evidence="1" id="KW-0472">Membrane</keyword>
<dbReference type="AlphaFoldDB" id="A0A059FWT5"/>
<sequence length="207" mass="22513">MDRQTLDMEGARQGEVSAASLQMGDDTIAIRRIATMSVERHEFAPWDTPRNRKTQGVYATLCVSLLFFGLLGLGWWALRPGQGDGVIGLFAGIGMLFLGVLLGIRAAMIAVMLKKREPYYRLMIGTSDARQIPLVDNNRDVLVKIRDVVRHKMDTGDTTVTGDFDLNLDSVNLRLPKGAALGAAVAAPAPVPAAQEDDVFDGPKITF</sequence>
<feature type="transmembrane region" description="Helical" evidence="1">
    <location>
        <begin position="57"/>
        <end position="78"/>
    </location>
</feature>
<comment type="caution">
    <text evidence="2">The sequence shown here is derived from an EMBL/GenBank/DDBJ whole genome shotgun (WGS) entry which is preliminary data.</text>
</comment>
<keyword evidence="1" id="KW-1133">Transmembrane helix</keyword>
<dbReference type="RefSeq" id="WP_041298682.1">
    <property type="nucleotide sequence ID" value="NZ_ARYI01000006.1"/>
</dbReference>
<gene>
    <name evidence="2" type="ORF">HHI_09038</name>
</gene>
<evidence type="ECO:0000313" key="2">
    <source>
        <dbReference type="EMBL" id="KCZ94928.1"/>
    </source>
</evidence>
<evidence type="ECO:0000313" key="3">
    <source>
        <dbReference type="Proteomes" id="UP000025061"/>
    </source>
</evidence>
<dbReference type="EMBL" id="ARYI01000006">
    <property type="protein sequence ID" value="KCZ94928.1"/>
    <property type="molecule type" value="Genomic_DNA"/>
</dbReference>
<dbReference type="PATRIC" id="fig|1280951.3.peg.1826"/>
<reference evidence="2 3" key="1">
    <citation type="submission" date="2013-04" db="EMBL/GenBank/DDBJ databases">
        <title>Hyphomonas hirschiana VP5 Genome Sequencing.</title>
        <authorList>
            <person name="Lai Q."/>
            <person name="Shao Z."/>
        </authorList>
    </citation>
    <scope>NUCLEOTIDE SEQUENCE [LARGE SCALE GENOMIC DNA]</scope>
    <source>
        <strain evidence="2 3">VP5</strain>
    </source>
</reference>
<proteinExistence type="predicted"/>
<accession>A0A059FWT5</accession>
<protein>
    <submittedName>
        <fullName evidence="2">Uncharacterized protein</fullName>
    </submittedName>
</protein>
<keyword evidence="3" id="KW-1185">Reference proteome</keyword>
<name>A0A059FWT5_9PROT</name>
<dbReference type="OrthoDB" id="7619208at2"/>
<keyword evidence="1" id="KW-0812">Transmembrane</keyword>
<dbReference type="Proteomes" id="UP000025061">
    <property type="component" value="Unassembled WGS sequence"/>
</dbReference>
<organism evidence="2 3">
    <name type="scientific">Hyphomonas hirschiana VP5</name>
    <dbReference type="NCBI Taxonomy" id="1280951"/>
    <lineage>
        <taxon>Bacteria</taxon>
        <taxon>Pseudomonadati</taxon>
        <taxon>Pseudomonadota</taxon>
        <taxon>Alphaproteobacteria</taxon>
        <taxon>Hyphomonadales</taxon>
        <taxon>Hyphomonadaceae</taxon>
        <taxon>Hyphomonas</taxon>
    </lineage>
</organism>
<feature type="transmembrane region" description="Helical" evidence="1">
    <location>
        <begin position="90"/>
        <end position="113"/>
    </location>
</feature>